<keyword evidence="12" id="KW-1185">Reference proteome</keyword>
<dbReference type="GO" id="GO:0004190">
    <property type="term" value="F:aspartic-type endopeptidase activity"/>
    <property type="evidence" value="ECO:0007669"/>
    <property type="project" value="UniProtKB-EC"/>
</dbReference>
<evidence type="ECO:0000313" key="11">
    <source>
        <dbReference type="EMBL" id="MFC5863263.1"/>
    </source>
</evidence>
<dbReference type="Proteomes" id="UP001596091">
    <property type="component" value="Unassembled WGS sequence"/>
</dbReference>
<dbReference type="Pfam" id="PF01252">
    <property type="entry name" value="Peptidase_A8"/>
    <property type="match status" value="1"/>
</dbReference>
<keyword evidence="3 9" id="KW-0645">Protease</keyword>
<evidence type="ECO:0000256" key="8">
    <source>
        <dbReference type="ARBA" id="ARBA00023136"/>
    </source>
</evidence>
<dbReference type="HAMAP" id="MF_00161">
    <property type="entry name" value="LspA"/>
    <property type="match status" value="1"/>
</dbReference>
<keyword evidence="6 9" id="KW-0378">Hydrolase</keyword>
<gene>
    <name evidence="9 11" type="primary">lspA</name>
    <name evidence="11" type="ORF">ACFPT7_13240</name>
</gene>
<comment type="catalytic activity">
    <reaction evidence="9">
        <text>Release of signal peptides from bacterial membrane prolipoproteins. Hydrolyzes -Xaa-Yaa-Zaa-|-(S,diacylglyceryl)Cys-, in which Xaa is hydrophobic (preferably Leu), and Yaa (Ala or Ser) and Zaa (Gly or Ala) have small, neutral side chains.</text>
        <dbReference type="EC" id="3.4.23.36"/>
    </reaction>
</comment>
<comment type="function">
    <text evidence="9">This protein specifically catalyzes the removal of signal peptides from prolipoproteins.</text>
</comment>
<dbReference type="RefSeq" id="WP_317890913.1">
    <property type="nucleotide sequence ID" value="NZ_JAGSYH010000007.1"/>
</dbReference>
<evidence type="ECO:0000313" key="12">
    <source>
        <dbReference type="Proteomes" id="UP001596091"/>
    </source>
</evidence>
<evidence type="ECO:0000256" key="4">
    <source>
        <dbReference type="ARBA" id="ARBA00022692"/>
    </source>
</evidence>
<name>A0ABW1EJV6_9BACT</name>
<evidence type="ECO:0000256" key="2">
    <source>
        <dbReference type="ARBA" id="ARBA00022475"/>
    </source>
</evidence>
<dbReference type="PRINTS" id="PR00781">
    <property type="entry name" value="LIPOSIGPTASE"/>
</dbReference>
<feature type="transmembrane region" description="Helical" evidence="9">
    <location>
        <begin position="21"/>
        <end position="39"/>
    </location>
</feature>
<evidence type="ECO:0000256" key="7">
    <source>
        <dbReference type="ARBA" id="ARBA00022989"/>
    </source>
</evidence>
<keyword evidence="8 9" id="KW-0472">Membrane</keyword>
<evidence type="ECO:0000256" key="9">
    <source>
        <dbReference type="HAMAP-Rule" id="MF_00161"/>
    </source>
</evidence>
<organism evidence="11 12">
    <name type="scientific">Acidicapsa dinghuensis</name>
    <dbReference type="NCBI Taxonomy" id="2218256"/>
    <lineage>
        <taxon>Bacteria</taxon>
        <taxon>Pseudomonadati</taxon>
        <taxon>Acidobacteriota</taxon>
        <taxon>Terriglobia</taxon>
        <taxon>Terriglobales</taxon>
        <taxon>Acidobacteriaceae</taxon>
        <taxon>Acidicapsa</taxon>
    </lineage>
</organism>
<dbReference type="InterPro" id="IPR001872">
    <property type="entry name" value="Peptidase_A8"/>
</dbReference>
<sequence>MTETSPSTPHTPYTGMHSRSRLPWLLLISVVVLALDRWTKIWVAAHIELGHAITVIPHVFRISHVLNDGAAFSLFSESASPEHVRYGLIAFSTLAALAVLIVLIRIGRRFTLTTIALALVLGGAIGNDYDRIRFAYVVDFLEVHIIHYHWPDFNVADSAIVIGACLLLLDSLLPKKHEQRPAESTPAAE</sequence>
<keyword evidence="5 9" id="KW-0064">Aspartyl protease</keyword>
<evidence type="ECO:0000256" key="5">
    <source>
        <dbReference type="ARBA" id="ARBA00022750"/>
    </source>
</evidence>
<dbReference type="PANTHER" id="PTHR33695">
    <property type="entry name" value="LIPOPROTEIN SIGNAL PEPTIDASE"/>
    <property type="match status" value="1"/>
</dbReference>
<reference evidence="12" key="1">
    <citation type="journal article" date="2019" name="Int. J. Syst. Evol. Microbiol.">
        <title>The Global Catalogue of Microorganisms (GCM) 10K type strain sequencing project: providing services to taxonomists for standard genome sequencing and annotation.</title>
        <authorList>
            <consortium name="The Broad Institute Genomics Platform"/>
            <consortium name="The Broad Institute Genome Sequencing Center for Infectious Disease"/>
            <person name="Wu L."/>
            <person name="Ma J."/>
        </authorList>
    </citation>
    <scope>NUCLEOTIDE SEQUENCE [LARGE SCALE GENOMIC DNA]</scope>
    <source>
        <strain evidence="12">JCM 4087</strain>
    </source>
</reference>
<protein>
    <recommendedName>
        <fullName evidence="9">Lipoprotein signal peptidase</fullName>
        <ecNumber evidence="9">3.4.23.36</ecNumber>
    </recommendedName>
    <alternativeName>
        <fullName evidence="9">Prolipoprotein signal peptidase</fullName>
    </alternativeName>
    <alternativeName>
        <fullName evidence="9">Signal peptidase II</fullName>
        <shortName evidence="9">SPase II</shortName>
    </alternativeName>
</protein>
<evidence type="ECO:0000256" key="10">
    <source>
        <dbReference type="RuleBase" id="RU004181"/>
    </source>
</evidence>
<evidence type="ECO:0000256" key="1">
    <source>
        <dbReference type="ARBA" id="ARBA00006139"/>
    </source>
</evidence>
<feature type="active site" evidence="9">
    <location>
        <position position="157"/>
    </location>
</feature>
<feature type="transmembrane region" description="Helical" evidence="9">
    <location>
        <begin position="84"/>
        <end position="103"/>
    </location>
</feature>
<feature type="active site" evidence="9">
    <location>
        <position position="139"/>
    </location>
</feature>
<accession>A0ABW1EJV6</accession>
<evidence type="ECO:0000256" key="3">
    <source>
        <dbReference type="ARBA" id="ARBA00022670"/>
    </source>
</evidence>
<evidence type="ECO:0000256" key="6">
    <source>
        <dbReference type="ARBA" id="ARBA00022801"/>
    </source>
</evidence>
<dbReference type="EMBL" id="JBHSPH010000004">
    <property type="protein sequence ID" value="MFC5863263.1"/>
    <property type="molecule type" value="Genomic_DNA"/>
</dbReference>
<comment type="caution">
    <text evidence="11">The sequence shown here is derived from an EMBL/GenBank/DDBJ whole genome shotgun (WGS) entry which is preliminary data.</text>
</comment>
<comment type="subcellular location">
    <subcellularLocation>
        <location evidence="9">Cell membrane</location>
        <topology evidence="9">Multi-pass membrane protein</topology>
    </subcellularLocation>
</comment>
<keyword evidence="7 9" id="KW-1133">Transmembrane helix</keyword>
<dbReference type="NCBIfam" id="TIGR00077">
    <property type="entry name" value="lspA"/>
    <property type="match status" value="1"/>
</dbReference>
<comment type="caution">
    <text evidence="9">Lacks conserved residue(s) required for the propagation of feature annotation.</text>
</comment>
<comment type="pathway">
    <text evidence="9">Protein modification; lipoprotein biosynthesis (signal peptide cleavage).</text>
</comment>
<keyword evidence="4 9" id="KW-0812">Transmembrane</keyword>
<dbReference type="PANTHER" id="PTHR33695:SF1">
    <property type="entry name" value="LIPOPROTEIN SIGNAL PEPTIDASE"/>
    <property type="match status" value="1"/>
</dbReference>
<keyword evidence="2 9" id="KW-1003">Cell membrane</keyword>
<comment type="similarity">
    <text evidence="1 9 10">Belongs to the peptidase A8 family.</text>
</comment>
<proteinExistence type="inferred from homology"/>
<dbReference type="EC" id="3.4.23.36" evidence="9"/>